<evidence type="ECO:0000313" key="2">
    <source>
        <dbReference type="Proteomes" id="UP001140066"/>
    </source>
</evidence>
<dbReference type="EMBL" id="JANBUK010000630">
    <property type="protein sequence ID" value="KAJ2789248.1"/>
    <property type="molecule type" value="Genomic_DNA"/>
</dbReference>
<proteinExistence type="predicted"/>
<reference evidence="1" key="1">
    <citation type="submission" date="2022-07" db="EMBL/GenBank/DDBJ databases">
        <title>Phylogenomic reconstructions and comparative analyses of Kickxellomycotina fungi.</title>
        <authorList>
            <person name="Reynolds N.K."/>
            <person name="Stajich J.E."/>
            <person name="Barry K."/>
            <person name="Grigoriev I.V."/>
            <person name="Crous P."/>
            <person name="Smith M.E."/>
        </authorList>
    </citation>
    <scope>NUCLEOTIDE SEQUENCE</scope>
    <source>
        <strain evidence="1">BCRC 34191</strain>
    </source>
</reference>
<protein>
    <submittedName>
        <fullName evidence="1">Uncharacterized protein</fullName>
    </submittedName>
</protein>
<organism evidence="1 2">
    <name type="scientific">Coemansia linderi</name>
    <dbReference type="NCBI Taxonomy" id="2663919"/>
    <lineage>
        <taxon>Eukaryota</taxon>
        <taxon>Fungi</taxon>
        <taxon>Fungi incertae sedis</taxon>
        <taxon>Zoopagomycota</taxon>
        <taxon>Kickxellomycotina</taxon>
        <taxon>Kickxellomycetes</taxon>
        <taxon>Kickxellales</taxon>
        <taxon>Kickxellaceae</taxon>
        <taxon>Coemansia</taxon>
    </lineage>
</organism>
<keyword evidence="2" id="KW-1185">Reference proteome</keyword>
<evidence type="ECO:0000313" key="1">
    <source>
        <dbReference type="EMBL" id="KAJ2789248.1"/>
    </source>
</evidence>
<name>A0ACC1KFI6_9FUNG</name>
<accession>A0ACC1KFI6</accession>
<gene>
    <name evidence="1" type="ORF">GGI18_002515</name>
</gene>
<comment type="caution">
    <text evidence="1">The sequence shown here is derived from an EMBL/GenBank/DDBJ whole genome shotgun (WGS) entry which is preliminary data.</text>
</comment>
<sequence>MPLWMTAKSITPLYVLCALYGLISPSFISLNPVIVAGHFSTDVMASVMGMTNLFGGLGVLAGNLAQGAIFEKYDRRETFTNTIIFSGVFILLAGIVTLFMRVHVQRQRSDRRIFQRI</sequence>
<dbReference type="Proteomes" id="UP001140066">
    <property type="component" value="Unassembled WGS sequence"/>
</dbReference>